<evidence type="ECO:0000313" key="6">
    <source>
        <dbReference type="Proteomes" id="UP000258613"/>
    </source>
</evidence>
<feature type="region of interest" description="Disordered" evidence="2">
    <location>
        <begin position="998"/>
        <end position="1131"/>
    </location>
</feature>
<feature type="compositionally biased region" description="Acidic residues" evidence="2">
    <location>
        <begin position="1059"/>
        <end position="1128"/>
    </location>
</feature>
<proteinExistence type="predicted"/>
<dbReference type="EMBL" id="CP027033">
    <property type="protein sequence ID" value="AXR80972.1"/>
    <property type="molecule type" value="Genomic_DNA"/>
</dbReference>
<accession>A0A346PN77</accession>
<dbReference type="Proteomes" id="UP000258613">
    <property type="component" value="Chromosome"/>
</dbReference>
<feature type="compositionally biased region" description="Polar residues" evidence="2">
    <location>
        <begin position="204"/>
        <end position="216"/>
    </location>
</feature>
<feature type="region of interest" description="Disordered" evidence="2">
    <location>
        <begin position="201"/>
        <end position="225"/>
    </location>
</feature>
<evidence type="ECO:0000256" key="1">
    <source>
        <dbReference type="ARBA" id="ARBA00022729"/>
    </source>
</evidence>
<evidence type="ECO:0000259" key="4">
    <source>
        <dbReference type="Pfam" id="PF18204"/>
    </source>
</evidence>
<dbReference type="KEGG" id="nag:AArcMg_0954"/>
<keyword evidence="1" id="KW-0732">Signal</keyword>
<keyword evidence="3" id="KW-0812">Transmembrane</keyword>
<keyword evidence="3" id="KW-1133">Transmembrane helix</keyword>
<evidence type="ECO:0000313" key="5">
    <source>
        <dbReference type="EMBL" id="AXR80972.1"/>
    </source>
</evidence>
<evidence type="ECO:0000256" key="2">
    <source>
        <dbReference type="SAM" id="MobiDB-lite"/>
    </source>
</evidence>
<reference evidence="6" key="1">
    <citation type="submission" date="2018-02" db="EMBL/GenBank/DDBJ databases">
        <title>Phenotypic and genomic properties of facultatively anaerobic sulfur-reducing natronoarchaea from hypersaline soda lakes.</title>
        <authorList>
            <person name="Sorokin D.Y."/>
            <person name="Kublanov I.V."/>
            <person name="Roman P."/>
            <person name="Sinninghe Damste J.S."/>
            <person name="Golyshin P.N."/>
            <person name="Rojo D."/>
            <person name="Ciordia S."/>
            <person name="Mena M.D.C."/>
            <person name="Ferrer M."/>
            <person name="Messina E."/>
            <person name="Smedile F."/>
            <person name="La Spada G."/>
            <person name="La Cono V."/>
            <person name="Yakimov M.M."/>
        </authorList>
    </citation>
    <scope>NUCLEOTIDE SEQUENCE [LARGE SCALE GENOMIC DNA]</scope>
    <source>
        <strain evidence="6">AArc-Mg</strain>
    </source>
</reference>
<dbReference type="OrthoDB" id="205643at2157"/>
<protein>
    <submittedName>
        <fullName evidence="5">S-layer protein</fullName>
    </submittedName>
</protein>
<keyword evidence="6" id="KW-1185">Reference proteome</keyword>
<dbReference type="GO" id="GO:0005886">
    <property type="term" value="C:plasma membrane"/>
    <property type="evidence" value="ECO:0007669"/>
    <property type="project" value="UniProtKB-SubCell"/>
</dbReference>
<feature type="compositionally biased region" description="Acidic residues" evidence="2">
    <location>
        <begin position="1025"/>
        <end position="1050"/>
    </location>
</feature>
<feature type="domain" description="PGF-CTERM archaeal protein-sorting signal" evidence="4">
    <location>
        <begin position="1129"/>
        <end position="1151"/>
    </location>
</feature>
<evidence type="ECO:0000256" key="3">
    <source>
        <dbReference type="SAM" id="Phobius"/>
    </source>
</evidence>
<gene>
    <name evidence="5" type="ORF">AArcMg_0954</name>
</gene>
<feature type="compositionally biased region" description="Polar residues" evidence="2">
    <location>
        <begin position="1009"/>
        <end position="1021"/>
    </location>
</feature>
<keyword evidence="3" id="KW-0472">Membrane</keyword>
<dbReference type="InterPro" id="IPR026371">
    <property type="entry name" value="PGF_CTERM"/>
</dbReference>
<dbReference type="NCBIfam" id="TIGR04126">
    <property type="entry name" value="PGF_CTERM"/>
    <property type="match status" value="1"/>
</dbReference>
<dbReference type="AlphaFoldDB" id="A0A346PN77"/>
<organism evidence="5 6">
    <name type="scientific">Natrarchaeobaculum sulfurireducens</name>
    <dbReference type="NCBI Taxonomy" id="2044521"/>
    <lineage>
        <taxon>Archaea</taxon>
        <taxon>Methanobacteriati</taxon>
        <taxon>Methanobacteriota</taxon>
        <taxon>Stenosarchaea group</taxon>
        <taxon>Halobacteria</taxon>
        <taxon>Halobacteriales</taxon>
        <taxon>Natrialbaceae</taxon>
        <taxon>Natrarchaeobaculum</taxon>
    </lineage>
</organism>
<dbReference type="Pfam" id="PF18204">
    <property type="entry name" value="PGF-CTERM"/>
    <property type="match status" value="1"/>
</dbReference>
<dbReference type="GO" id="GO:0030115">
    <property type="term" value="C:S-layer"/>
    <property type="evidence" value="ECO:0007669"/>
    <property type="project" value="UniProtKB-SubCell"/>
</dbReference>
<sequence>MVLSVVAMSAAFAGAAAAEEDISDDVEVTLDNVVSDEDDVEYTISAEDINPSDDTAVYASVASDEIDLEGVEDGDVDDADVVGDESDSDELVVELDSGVDFSDGDGSVTVTISDLTNPDESEEVENDITLGLHDDDAGSPDDAFATGTSQYSVGPVDISLDPTDASIEADDDETTDVTVTLEDINGEDVDYEVDIEDVGEVGGTDTTESVDGSETVTLGPVDEGDDDEYDIDFTEQQNDGTETFTLTALDEDDADVTYDYDGAVVWQGQDVYVYGDDITDEDDYELRSVDSFDSGEVDSSSFEEELNLLDDDAAVPEGVPNPENYDVLEVETDDLEDDDYFVRGGDLPNNPLEDDTFEVTVQDLDAVFDDDEVTDEGPDSTTELDIDSDRGSYSVNVSADGDLDDDELFQVLIEETEDDLDELYNDLNNLDGVDLDQDDDDYDDIVDALRDNDHVFVMGDRDQPEVHTDSGEDAEDIVFGEFDVGIFAEDEDDDDADYDEKVLLHDIRDTDADVDFTDIDEDDYTFDFNVADTEAMASDDISVTESDASVEFAEDVTTQTAGDLVHFEVELEDTDEAYIHLGDEDSSFVDIIYVEDDGGEDDHVDFWLNTRTIGTTDDGGEALDNDVVVYSDDDIVESLIHSDDTDLSDNDYAFSHVDEDEAPLFFGDDDDLDDYLEDDDLEDETGFAEYLDNLDLIDEDEENAADQLVRPLQATTYDMAVDENGYFHAEDDEANLDDEIGFATLDLTEPGVESVTTWVGPSEDADEYDDIEELQEQLTERSDIALDDMLVAEFEASGIFGHMAAIDSVQNNNDLDEGLEDGYEASVLETLVETDGEGVDLTFEADEATGNQDPNELDLSADEDEVFILVNNYEGTFYVIVDTDEEPFENDLEDGESFDVELEYETDSDERFRFADNDEDADWYDEDADVTTEDQRFFLGGADGDRGDEAFPYFGTDSSQSVSTTFDFEDPEINFDNLDEDDNVQIETSDEAVVTGETNVAPGSDASVRITNAGDTPSFLTTPDAEIDSDGTVESEEIDFSDREEDDEASIDFRVSGDTVDDADGIFVEAVEEVEDDDVEEEDDDVEEEDDDVEEEDDDVEEEDDDVEVEDDDMEEDDDEPEPEDDDGVPGFGIAVALFALIAAGMLALRRQN</sequence>
<dbReference type="NCBIfam" id="NF045517">
    <property type="entry name" value="halo_surf_dom"/>
    <property type="match status" value="1"/>
</dbReference>
<feature type="transmembrane region" description="Helical" evidence="3">
    <location>
        <begin position="1129"/>
        <end position="1149"/>
    </location>
</feature>
<name>A0A346PN77_9EURY</name>